<dbReference type="Proteomes" id="UP000724874">
    <property type="component" value="Unassembled WGS sequence"/>
</dbReference>
<dbReference type="OrthoDB" id="2745898at2759"/>
<evidence type="ECO:0000313" key="2">
    <source>
        <dbReference type="Proteomes" id="UP000724874"/>
    </source>
</evidence>
<gene>
    <name evidence="1" type="ORF">CPB84DRAFT_1801846</name>
</gene>
<name>A0A9P5TFQ7_GYMJU</name>
<dbReference type="AlphaFoldDB" id="A0A9P5TFQ7"/>
<accession>A0A9P5TFQ7</accession>
<protein>
    <submittedName>
        <fullName evidence="1">Uncharacterized protein</fullName>
    </submittedName>
</protein>
<evidence type="ECO:0000313" key="1">
    <source>
        <dbReference type="EMBL" id="KAF8870585.1"/>
    </source>
</evidence>
<keyword evidence="2" id="KW-1185">Reference proteome</keyword>
<proteinExistence type="predicted"/>
<reference evidence="1" key="1">
    <citation type="submission" date="2020-11" db="EMBL/GenBank/DDBJ databases">
        <authorList>
            <consortium name="DOE Joint Genome Institute"/>
            <person name="Ahrendt S."/>
            <person name="Riley R."/>
            <person name="Andreopoulos W."/>
            <person name="LaButti K."/>
            <person name="Pangilinan J."/>
            <person name="Ruiz-duenas F.J."/>
            <person name="Barrasa J.M."/>
            <person name="Sanchez-Garcia M."/>
            <person name="Camarero S."/>
            <person name="Miyauchi S."/>
            <person name="Serrano A."/>
            <person name="Linde D."/>
            <person name="Babiker R."/>
            <person name="Drula E."/>
            <person name="Ayuso-Fernandez I."/>
            <person name="Pacheco R."/>
            <person name="Padilla G."/>
            <person name="Ferreira P."/>
            <person name="Barriuso J."/>
            <person name="Kellner H."/>
            <person name="Castanera R."/>
            <person name="Alfaro M."/>
            <person name="Ramirez L."/>
            <person name="Pisabarro A.G."/>
            <person name="Kuo A."/>
            <person name="Tritt A."/>
            <person name="Lipzen A."/>
            <person name="He G."/>
            <person name="Yan M."/>
            <person name="Ng V."/>
            <person name="Cullen D."/>
            <person name="Martin F."/>
            <person name="Rosso M.-N."/>
            <person name="Henrissat B."/>
            <person name="Hibbett D."/>
            <person name="Martinez A.T."/>
            <person name="Grigoriev I.V."/>
        </authorList>
    </citation>
    <scope>NUCLEOTIDE SEQUENCE</scope>
    <source>
        <strain evidence="1">AH 44721</strain>
    </source>
</reference>
<comment type="caution">
    <text evidence="1">The sequence shown here is derived from an EMBL/GenBank/DDBJ whole genome shotgun (WGS) entry which is preliminary data.</text>
</comment>
<sequence length="165" mass="18133">MDQHLSFGLASIMQSSSLKCLELSRIKSLPTSIFASCINLTDLTLKSVVSGTTQNCDQRHSAPKTVAQLQLLNFRQSVDYLKTLVTARCTNNLPILDFSSLRRLEVDTLSVLDLANAYIVIGITEKLETFECVADNISTGFMGFASAMNPSSFSTLRNLHFAFDA</sequence>
<dbReference type="EMBL" id="JADNYJ010000345">
    <property type="protein sequence ID" value="KAF8870585.1"/>
    <property type="molecule type" value="Genomic_DNA"/>
</dbReference>
<organism evidence="1 2">
    <name type="scientific">Gymnopilus junonius</name>
    <name type="common">Spectacular rustgill mushroom</name>
    <name type="synonym">Gymnopilus spectabilis subsp. junonius</name>
    <dbReference type="NCBI Taxonomy" id="109634"/>
    <lineage>
        <taxon>Eukaryota</taxon>
        <taxon>Fungi</taxon>
        <taxon>Dikarya</taxon>
        <taxon>Basidiomycota</taxon>
        <taxon>Agaricomycotina</taxon>
        <taxon>Agaricomycetes</taxon>
        <taxon>Agaricomycetidae</taxon>
        <taxon>Agaricales</taxon>
        <taxon>Agaricineae</taxon>
        <taxon>Hymenogastraceae</taxon>
        <taxon>Gymnopilus</taxon>
    </lineage>
</organism>